<accession>A0ACB9GBY6</accession>
<dbReference type="EMBL" id="CM042010">
    <property type="protein sequence ID" value="KAI3781119.1"/>
    <property type="molecule type" value="Genomic_DNA"/>
</dbReference>
<comment type="caution">
    <text evidence="1">The sequence shown here is derived from an EMBL/GenBank/DDBJ whole genome shotgun (WGS) entry which is preliminary data.</text>
</comment>
<proteinExistence type="predicted"/>
<evidence type="ECO:0000313" key="1">
    <source>
        <dbReference type="EMBL" id="KAI3781119.1"/>
    </source>
</evidence>
<reference evidence="2" key="1">
    <citation type="journal article" date="2022" name="Mol. Ecol. Resour.">
        <title>The genomes of chicory, endive, great burdock and yacon provide insights into Asteraceae palaeo-polyploidization history and plant inulin production.</title>
        <authorList>
            <person name="Fan W."/>
            <person name="Wang S."/>
            <person name="Wang H."/>
            <person name="Wang A."/>
            <person name="Jiang F."/>
            <person name="Liu H."/>
            <person name="Zhao H."/>
            <person name="Xu D."/>
            <person name="Zhang Y."/>
        </authorList>
    </citation>
    <scope>NUCLEOTIDE SEQUENCE [LARGE SCALE GENOMIC DNA]</scope>
    <source>
        <strain evidence="2">cv. Punajuju</strain>
    </source>
</reference>
<evidence type="ECO:0000313" key="2">
    <source>
        <dbReference type="Proteomes" id="UP001055811"/>
    </source>
</evidence>
<keyword evidence="2" id="KW-1185">Reference proteome</keyword>
<dbReference type="Proteomes" id="UP001055811">
    <property type="component" value="Linkage Group LG02"/>
</dbReference>
<name>A0ACB9GBY6_CICIN</name>
<reference evidence="1 2" key="2">
    <citation type="journal article" date="2022" name="Mol. Ecol. Resour.">
        <title>The genomes of chicory, endive, great burdock and yacon provide insights into Asteraceae paleo-polyploidization history and plant inulin production.</title>
        <authorList>
            <person name="Fan W."/>
            <person name="Wang S."/>
            <person name="Wang H."/>
            <person name="Wang A."/>
            <person name="Jiang F."/>
            <person name="Liu H."/>
            <person name="Zhao H."/>
            <person name="Xu D."/>
            <person name="Zhang Y."/>
        </authorList>
    </citation>
    <scope>NUCLEOTIDE SEQUENCE [LARGE SCALE GENOMIC DNA]</scope>
    <source>
        <strain evidence="2">cv. Punajuju</strain>
        <tissue evidence="1">Leaves</tissue>
    </source>
</reference>
<gene>
    <name evidence="1" type="ORF">L2E82_11120</name>
</gene>
<organism evidence="1 2">
    <name type="scientific">Cichorium intybus</name>
    <name type="common">Chicory</name>
    <dbReference type="NCBI Taxonomy" id="13427"/>
    <lineage>
        <taxon>Eukaryota</taxon>
        <taxon>Viridiplantae</taxon>
        <taxon>Streptophyta</taxon>
        <taxon>Embryophyta</taxon>
        <taxon>Tracheophyta</taxon>
        <taxon>Spermatophyta</taxon>
        <taxon>Magnoliopsida</taxon>
        <taxon>eudicotyledons</taxon>
        <taxon>Gunneridae</taxon>
        <taxon>Pentapetalae</taxon>
        <taxon>asterids</taxon>
        <taxon>campanulids</taxon>
        <taxon>Asterales</taxon>
        <taxon>Asteraceae</taxon>
        <taxon>Cichorioideae</taxon>
        <taxon>Cichorieae</taxon>
        <taxon>Cichoriinae</taxon>
        <taxon>Cichorium</taxon>
    </lineage>
</organism>
<protein>
    <submittedName>
        <fullName evidence="1">Uncharacterized protein</fullName>
    </submittedName>
</protein>
<sequence length="173" mass="18739">MFHADNEILPTTPSLQLSAETSTSNDDQPHVGDSTDPQLLYDHNTESLSNFRSLHNSQDTTHPTKISGGVTVAVQHPSCVALAGDHGKSHNQIEAINGYDSSGQPSSHGSIHTSNQNSETTVDVAFPKASESEITSLDQNVCSEEYSQISITGKNIGKYKPPPYYLDGDRNYH</sequence>